<dbReference type="AlphaFoldDB" id="A0A4R3NCI9"/>
<accession>A0A4R3NCI9</accession>
<dbReference type="Proteomes" id="UP000295097">
    <property type="component" value="Unassembled WGS sequence"/>
</dbReference>
<proteinExistence type="predicted"/>
<reference evidence="2 3" key="1">
    <citation type="submission" date="2019-03" db="EMBL/GenBank/DDBJ databases">
        <title>Freshwater and sediment microbial communities from various areas in North America, analyzing microbe dynamics in response to fracking.</title>
        <authorList>
            <person name="Lamendella R."/>
        </authorList>
    </citation>
    <scope>NUCLEOTIDE SEQUENCE [LARGE SCALE GENOMIC DNA]</scope>
    <source>
        <strain evidence="2 3">175.2</strain>
    </source>
</reference>
<sequence length="200" mass="21516">MGQNCSPLRRSQARSIAACRRAASSLLGASGGPRELGPISMRTNRQAGFADRRAALTGAGVGRATLAATSKFVAQSSTALRSMPELGFRVLCLIDHRSRSVRTGRGQHGGNACRVHQRSPGTPGRRAELRYSRQEVSATIISAVSSEWMYLHVTVHLEWPTKAAIVTSVKPRSFATLAKLCRRMCGVIPANGEPSNICFQ</sequence>
<protein>
    <submittedName>
        <fullName evidence="2">Uncharacterized protein</fullName>
    </submittedName>
</protein>
<gene>
    <name evidence="2" type="ORF">EDC90_10642</name>
</gene>
<feature type="region of interest" description="Disordered" evidence="1">
    <location>
        <begin position="102"/>
        <end position="125"/>
    </location>
</feature>
<dbReference type="EMBL" id="SMAR01000064">
    <property type="protein sequence ID" value="TCT28198.1"/>
    <property type="molecule type" value="Genomic_DNA"/>
</dbReference>
<organism evidence="2 3">
    <name type="scientific">Martelella mediterranea</name>
    <dbReference type="NCBI Taxonomy" id="293089"/>
    <lineage>
        <taxon>Bacteria</taxon>
        <taxon>Pseudomonadati</taxon>
        <taxon>Pseudomonadota</taxon>
        <taxon>Alphaproteobacteria</taxon>
        <taxon>Hyphomicrobiales</taxon>
        <taxon>Aurantimonadaceae</taxon>
        <taxon>Martelella</taxon>
    </lineage>
</organism>
<evidence type="ECO:0000256" key="1">
    <source>
        <dbReference type="SAM" id="MobiDB-lite"/>
    </source>
</evidence>
<evidence type="ECO:0000313" key="3">
    <source>
        <dbReference type="Proteomes" id="UP000295097"/>
    </source>
</evidence>
<keyword evidence="3" id="KW-1185">Reference proteome</keyword>
<evidence type="ECO:0000313" key="2">
    <source>
        <dbReference type="EMBL" id="TCT28198.1"/>
    </source>
</evidence>
<name>A0A4R3NCI9_9HYPH</name>
<comment type="caution">
    <text evidence="2">The sequence shown here is derived from an EMBL/GenBank/DDBJ whole genome shotgun (WGS) entry which is preliminary data.</text>
</comment>